<comment type="subcellular location">
    <subcellularLocation>
        <location evidence="1">Secreted</location>
    </subcellularLocation>
</comment>
<keyword evidence="3 4" id="KW-0732">Signal</keyword>
<dbReference type="AlphaFoldDB" id="A0A411DER4"/>
<dbReference type="InterPro" id="IPR050822">
    <property type="entry name" value="Cerebellin_Synaptic_Org"/>
</dbReference>
<reference evidence="6" key="1">
    <citation type="journal article" date="2019" name="Dev. Comp. Immunol.">
        <title>Derivatives of the lectin complement pathway in Lophotrochozoa.</title>
        <authorList>
            <person name="Gorbushin A.M."/>
        </authorList>
    </citation>
    <scope>NUCLEOTIDE SEQUENCE</scope>
    <source>
        <tissue evidence="6">Kidney</tissue>
    </source>
</reference>
<name>A0A411DER4_LITLI</name>
<evidence type="ECO:0000256" key="4">
    <source>
        <dbReference type="SAM" id="SignalP"/>
    </source>
</evidence>
<dbReference type="InterPro" id="IPR001073">
    <property type="entry name" value="C1q_dom"/>
</dbReference>
<feature type="domain" description="C1q" evidence="5">
    <location>
        <begin position="105"/>
        <end position="239"/>
    </location>
</feature>
<dbReference type="PRINTS" id="PR00007">
    <property type="entry name" value="COMPLEMNTC1Q"/>
</dbReference>
<evidence type="ECO:0000259" key="5">
    <source>
        <dbReference type="PROSITE" id="PS50871"/>
    </source>
</evidence>
<feature type="chain" id="PRO_5019276947" evidence="4">
    <location>
        <begin position="19"/>
        <end position="239"/>
    </location>
</feature>
<evidence type="ECO:0000256" key="2">
    <source>
        <dbReference type="ARBA" id="ARBA00022525"/>
    </source>
</evidence>
<dbReference type="PANTHER" id="PTHR22923:SF116">
    <property type="entry name" value="C1Q DOMAIN-CONTAINING PROTEIN"/>
    <property type="match status" value="1"/>
</dbReference>
<dbReference type="EMBL" id="MK153116">
    <property type="protein sequence ID" value="QBA18410.1"/>
    <property type="molecule type" value="mRNA"/>
</dbReference>
<protein>
    <submittedName>
        <fullName evidence="6">Type 2 C1q domain-containing protein 4 isoform 3</fullName>
    </submittedName>
</protein>
<evidence type="ECO:0000256" key="1">
    <source>
        <dbReference type="ARBA" id="ARBA00004613"/>
    </source>
</evidence>
<gene>
    <name evidence="6" type="primary">C1qDC2-4.3</name>
</gene>
<feature type="signal peptide" evidence="4">
    <location>
        <begin position="1"/>
        <end position="18"/>
    </location>
</feature>
<dbReference type="InterPro" id="IPR008983">
    <property type="entry name" value="Tumour_necrosis_fac-like_dom"/>
</dbReference>
<dbReference type="PROSITE" id="PS50871">
    <property type="entry name" value="C1Q"/>
    <property type="match status" value="1"/>
</dbReference>
<proteinExistence type="evidence at transcript level"/>
<dbReference type="GO" id="GO:0005576">
    <property type="term" value="C:extracellular region"/>
    <property type="evidence" value="ECO:0007669"/>
    <property type="project" value="UniProtKB-SubCell"/>
</dbReference>
<accession>A0A411DER4</accession>
<organism evidence="6">
    <name type="scientific">Littorina littorea</name>
    <name type="common">Common periwinkle</name>
    <dbReference type="NCBI Taxonomy" id="31216"/>
    <lineage>
        <taxon>Eukaryota</taxon>
        <taxon>Metazoa</taxon>
        <taxon>Spiralia</taxon>
        <taxon>Lophotrochozoa</taxon>
        <taxon>Mollusca</taxon>
        <taxon>Gastropoda</taxon>
        <taxon>Caenogastropoda</taxon>
        <taxon>Littorinimorpha</taxon>
        <taxon>Littorinoidea</taxon>
        <taxon>Littorinidae</taxon>
        <taxon>Littorina</taxon>
    </lineage>
</organism>
<dbReference type="SMART" id="SM00110">
    <property type="entry name" value="C1Q"/>
    <property type="match status" value="1"/>
</dbReference>
<dbReference type="PANTHER" id="PTHR22923">
    <property type="entry name" value="CEREBELLIN-RELATED"/>
    <property type="match status" value="1"/>
</dbReference>
<sequence length="239" mass="26216">MYALLAFGLVLSVGSSRGAEKVREAIRSQNSLDFLETIVKQQVTLTQSLQAALNAEKSRAKAEELSLKNALTAAKSEYNIKLTTAKSEYNRKLKAAQSEITTLWAKVNRSSKAVGFTARFLNDDGAGIPIGHRATLRFDDVVFNAGNGYDPHTGIFTAPVAGTYAFFFNLMAFVNGKVEILKNGKYIDYVWANSNNDQGASQLLVHLEDGGKVWVRQLDIHSLRGGPYTIFTGYLLQAD</sequence>
<dbReference type="Gene3D" id="2.60.120.40">
    <property type="match status" value="1"/>
</dbReference>
<dbReference type="Pfam" id="PF00386">
    <property type="entry name" value="C1q"/>
    <property type="match status" value="1"/>
</dbReference>
<keyword evidence="2" id="KW-0964">Secreted</keyword>
<evidence type="ECO:0000256" key="3">
    <source>
        <dbReference type="ARBA" id="ARBA00022729"/>
    </source>
</evidence>
<dbReference type="SUPFAM" id="SSF49842">
    <property type="entry name" value="TNF-like"/>
    <property type="match status" value="1"/>
</dbReference>
<evidence type="ECO:0000313" key="6">
    <source>
        <dbReference type="EMBL" id="QBA18410.1"/>
    </source>
</evidence>